<dbReference type="InterPro" id="IPR010710">
    <property type="entry name" value="DUF1289"/>
</dbReference>
<protein>
    <submittedName>
        <fullName evidence="1">DUF1289 domain-containing protein</fullName>
    </submittedName>
</protein>
<dbReference type="AlphaFoldDB" id="A0A937HHA3"/>
<dbReference type="PANTHER" id="PTHR35175:SF2">
    <property type="entry name" value="DUF1289 DOMAIN-CONTAINING PROTEIN"/>
    <property type="match status" value="1"/>
</dbReference>
<evidence type="ECO:0000313" key="2">
    <source>
        <dbReference type="Proteomes" id="UP000785783"/>
    </source>
</evidence>
<sequence>MSQEQSQPKSPCKRVCAISARAGFCIGCGRKMKEIGGWSGFSDDEKRAVLAQLPARLATLKTTS</sequence>
<evidence type="ECO:0000313" key="1">
    <source>
        <dbReference type="EMBL" id="MBL6761642.1"/>
    </source>
</evidence>
<dbReference type="Proteomes" id="UP000785783">
    <property type="component" value="Unassembled WGS sequence"/>
</dbReference>
<name>A0A937HHA3_9PROT</name>
<reference evidence="1" key="1">
    <citation type="submission" date="2020-10" db="EMBL/GenBank/DDBJ databases">
        <title>Microbiome of the Black Sea water column analyzed by genome centric metagenomics.</title>
        <authorList>
            <person name="Cabello-Yeves P.J."/>
            <person name="Callieri C."/>
            <person name="Picazo A."/>
            <person name="Mehrshad M."/>
            <person name="Haro-Moreno J.M."/>
            <person name="Roda-Garcia J."/>
            <person name="Dzembekova N."/>
            <person name="Slabakova V."/>
            <person name="Slabakova N."/>
            <person name="Moncheva S."/>
            <person name="Rodriguez-Valera F."/>
        </authorList>
    </citation>
    <scope>NUCLEOTIDE SEQUENCE</scope>
    <source>
        <strain evidence="1">BS307-5m-G5</strain>
    </source>
</reference>
<dbReference type="Pfam" id="PF06945">
    <property type="entry name" value="DUF1289"/>
    <property type="match status" value="1"/>
</dbReference>
<comment type="caution">
    <text evidence="1">The sequence shown here is derived from an EMBL/GenBank/DDBJ whole genome shotgun (WGS) entry which is preliminary data.</text>
</comment>
<gene>
    <name evidence="1" type="ORF">ISQ19_02985</name>
</gene>
<dbReference type="PANTHER" id="PTHR35175">
    <property type="entry name" value="DUF1289 DOMAIN-CONTAINING PROTEIN"/>
    <property type="match status" value="1"/>
</dbReference>
<organism evidence="1 2">
    <name type="scientific">PS1 clade bacterium</name>
    <dbReference type="NCBI Taxonomy" id="2175152"/>
    <lineage>
        <taxon>Bacteria</taxon>
        <taxon>Pseudomonadati</taxon>
        <taxon>Pseudomonadota</taxon>
        <taxon>Alphaproteobacteria</taxon>
        <taxon>PS1 clade</taxon>
    </lineage>
</organism>
<accession>A0A937HHA3</accession>
<dbReference type="EMBL" id="JADHOK010000025">
    <property type="protein sequence ID" value="MBL6761642.1"/>
    <property type="molecule type" value="Genomic_DNA"/>
</dbReference>
<proteinExistence type="predicted"/>